<dbReference type="Pfam" id="PF06722">
    <property type="entry name" value="EryCIII-like_C"/>
    <property type="match status" value="1"/>
</dbReference>
<dbReference type="Gene3D" id="3.40.50.2000">
    <property type="entry name" value="Glycogen Phosphorylase B"/>
    <property type="match status" value="2"/>
</dbReference>
<dbReference type="CDD" id="cd03784">
    <property type="entry name" value="GT1_Gtf-like"/>
    <property type="match status" value="1"/>
</dbReference>
<name>A0A0F0H7X2_LENAE</name>
<dbReference type="EMBL" id="JYJG01000059">
    <property type="protein sequence ID" value="KJK50407.1"/>
    <property type="molecule type" value="Genomic_DNA"/>
</dbReference>
<dbReference type="InterPro" id="IPR010610">
    <property type="entry name" value="EryCIII-like_C"/>
</dbReference>
<dbReference type="STRING" id="68170.GCA_000974445_02503"/>
<feature type="domain" description="Erythromycin biosynthesis protein CIII-like C-terminal" evidence="3">
    <location>
        <begin position="244"/>
        <end position="337"/>
    </location>
</feature>
<comment type="similarity">
    <text evidence="1">Belongs to the UDP-glycosyltransferase family.</text>
</comment>
<comment type="caution">
    <text evidence="4">The sequence shown here is derived from an EMBL/GenBank/DDBJ whole genome shotgun (WGS) entry which is preliminary data.</text>
</comment>
<dbReference type="NCBIfam" id="TIGR01426">
    <property type="entry name" value="MGT"/>
    <property type="match status" value="1"/>
</dbReference>
<dbReference type="RefSeq" id="WP_045311218.1">
    <property type="nucleotide sequence ID" value="NZ_JYJG01000059.1"/>
</dbReference>
<dbReference type="InterPro" id="IPR050426">
    <property type="entry name" value="Glycosyltransferase_28"/>
</dbReference>
<dbReference type="PANTHER" id="PTHR48050:SF13">
    <property type="entry name" value="STEROL 3-BETA-GLUCOSYLTRANSFERASE UGT80A2"/>
    <property type="match status" value="1"/>
</dbReference>
<evidence type="ECO:0000256" key="2">
    <source>
        <dbReference type="ARBA" id="ARBA00022679"/>
    </source>
</evidence>
<protein>
    <recommendedName>
        <fullName evidence="3">Erythromycin biosynthesis protein CIII-like C-terminal domain-containing protein</fullName>
    </recommendedName>
</protein>
<gene>
    <name evidence="4" type="ORF">UK23_10390</name>
</gene>
<evidence type="ECO:0000259" key="3">
    <source>
        <dbReference type="Pfam" id="PF06722"/>
    </source>
</evidence>
<dbReference type="PANTHER" id="PTHR48050">
    <property type="entry name" value="STEROL 3-BETA-GLUCOSYLTRANSFERASE"/>
    <property type="match status" value="1"/>
</dbReference>
<dbReference type="PATRIC" id="fig|68170.10.peg.881"/>
<dbReference type="SUPFAM" id="SSF53756">
    <property type="entry name" value="UDP-Glycosyltransferase/glycogen phosphorylase"/>
    <property type="match status" value="1"/>
</dbReference>
<sequence length="360" mass="38893">MAHIAIFLMPERGHVLPALGMIAELVRRGHRVSCPVPAQFAGVVTECGATAIPCGTTLPDDLPESLYEAAQLALAEAESALPQLEDVFRRDRPDIVLWDIAAWAGGVIARRLEVPNLLLESLLTSNAHWSLGAAVVPARGFDLNAIRFFTKVQEFVGCSLPEFVAGARRRIALFPREFQPEGDTFDERFSFAGPCLTERNFQGTWTPPGDTPVVLSTIDAQICADAARGMPWHLVTKGKIEDPAPNVETHDDVPQLAVLEHASVFITHGGLAGVTEALHHGVPMIVVPRMTDQRLNGQRVEELGLGVLLDSVTEEGVRSLVGQLASDSAISARVKDMQRMIHRAGGSAFAADVVEEELAQ</sequence>
<evidence type="ECO:0000313" key="5">
    <source>
        <dbReference type="Proteomes" id="UP000033393"/>
    </source>
</evidence>
<dbReference type="InterPro" id="IPR002213">
    <property type="entry name" value="UDP_glucos_trans"/>
</dbReference>
<dbReference type="InterPro" id="IPR006326">
    <property type="entry name" value="UDPGT_MGT-like"/>
</dbReference>
<evidence type="ECO:0000256" key="1">
    <source>
        <dbReference type="ARBA" id="ARBA00009995"/>
    </source>
</evidence>
<reference evidence="4 5" key="1">
    <citation type="submission" date="2015-02" db="EMBL/GenBank/DDBJ databases">
        <authorList>
            <person name="Ju K.-S."/>
            <person name="Doroghazi J.R."/>
            <person name="Metcalf W."/>
        </authorList>
    </citation>
    <scope>NUCLEOTIDE SEQUENCE [LARGE SCALE GENOMIC DNA]</scope>
    <source>
        <strain evidence="4 5">NRRL B-16140</strain>
    </source>
</reference>
<dbReference type="GO" id="GO:0008194">
    <property type="term" value="F:UDP-glycosyltransferase activity"/>
    <property type="evidence" value="ECO:0007669"/>
    <property type="project" value="InterPro"/>
</dbReference>
<dbReference type="Proteomes" id="UP000033393">
    <property type="component" value="Unassembled WGS sequence"/>
</dbReference>
<evidence type="ECO:0000313" key="4">
    <source>
        <dbReference type="EMBL" id="KJK50407.1"/>
    </source>
</evidence>
<proteinExistence type="inferred from homology"/>
<dbReference type="GO" id="GO:0016758">
    <property type="term" value="F:hexosyltransferase activity"/>
    <property type="evidence" value="ECO:0007669"/>
    <property type="project" value="InterPro"/>
</dbReference>
<dbReference type="AlphaFoldDB" id="A0A0F0H7X2"/>
<dbReference type="GO" id="GO:0017000">
    <property type="term" value="P:antibiotic biosynthetic process"/>
    <property type="evidence" value="ECO:0007669"/>
    <property type="project" value="UniProtKB-ARBA"/>
</dbReference>
<organism evidence="4 5">
    <name type="scientific">Lentzea aerocolonigenes</name>
    <name type="common">Lechevalieria aerocolonigenes</name>
    <name type="synonym">Saccharothrix aerocolonigenes</name>
    <dbReference type="NCBI Taxonomy" id="68170"/>
    <lineage>
        <taxon>Bacteria</taxon>
        <taxon>Bacillati</taxon>
        <taxon>Actinomycetota</taxon>
        <taxon>Actinomycetes</taxon>
        <taxon>Pseudonocardiales</taxon>
        <taxon>Pseudonocardiaceae</taxon>
        <taxon>Lentzea</taxon>
    </lineage>
</organism>
<keyword evidence="2" id="KW-0808">Transferase</keyword>
<keyword evidence="5" id="KW-1185">Reference proteome</keyword>
<accession>A0A0F0H7X2</accession>
<dbReference type="OrthoDB" id="6620093at2"/>